<dbReference type="Proteomes" id="UP000298616">
    <property type="component" value="Chromosome"/>
</dbReference>
<dbReference type="PANTHER" id="PTHR42932:SF1">
    <property type="entry name" value="GENERAL STRESS PROTEIN 20U"/>
    <property type="match status" value="1"/>
</dbReference>
<evidence type="ECO:0000259" key="3">
    <source>
        <dbReference type="Pfam" id="PF00210"/>
    </source>
</evidence>
<dbReference type="PROSITE" id="PS00818">
    <property type="entry name" value="DPS_1"/>
    <property type="match status" value="1"/>
</dbReference>
<dbReference type="OrthoDB" id="9797023at2"/>
<proteinExistence type="inferred from homology"/>
<sequence length="158" mass="18622">MNSTLNFIGLEKDKSEKLNHSLNDLLADYQIFYQNLRGFHWNIKGENFFELHEKFEELYKDVREKIDEIAERILTLDGQPVHTLSDYTNMSEIREARNIEHGREAVEITLNGFQIILSKQRNIMNIAQDAEDEGTITLLSDYIANQEKTAWMLKSWLR</sequence>
<dbReference type="AlphaFoldDB" id="A0A4D7K091"/>
<dbReference type="PIRSF" id="PIRSF005900">
    <property type="entry name" value="Dps"/>
    <property type="match status" value="1"/>
</dbReference>
<dbReference type="InterPro" id="IPR012347">
    <property type="entry name" value="Ferritin-like"/>
</dbReference>
<accession>A0A4D7K091</accession>
<keyword evidence="5" id="KW-1185">Reference proteome</keyword>
<dbReference type="InterPro" id="IPR002177">
    <property type="entry name" value="DPS_DNA-bd"/>
</dbReference>
<dbReference type="PANTHER" id="PTHR42932">
    <property type="entry name" value="GENERAL STRESS PROTEIN 20U"/>
    <property type="match status" value="1"/>
</dbReference>
<dbReference type="PROSITE" id="PS00819">
    <property type="entry name" value="DPS_2"/>
    <property type="match status" value="1"/>
</dbReference>
<dbReference type="Pfam" id="PF00210">
    <property type="entry name" value="Ferritin"/>
    <property type="match status" value="1"/>
</dbReference>
<dbReference type="CDD" id="cd01043">
    <property type="entry name" value="DPS"/>
    <property type="match status" value="1"/>
</dbReference>
<name>A0A4D7K091_9BACT</name>
<dbReference type="SUPFAM" id="SSF47240">
    <property type="entry name" value="Ferritin-like"/>
    <property type="match status" value="1"/>
</dbReference>
<reference evidence="4 5" key="1">
    <citation type="submission" date="2018-04" db="EMBL/GenBank/DDBJ databases">
        <title>Complete genome uncultured novel isolate.</title>
        <authorList>
            <person name="Merlino G."/>
        </authorList>
    </citation>
    <scope>NUCLEOTIDE SEQUENCE [LARGE SCALE GENOMIC DNA]</scope>
    <source>
        <strain evidence="5">R1DC9</strain>
    </source>
</reference>
<gene>
    <name evidence="4" type="ORF">DCC35_17355</name>
</gene>
<evidence type="ECO:0000313" key="4">
    <source>
        <dbReference type="EMBL" id="QCK16375.1"/>
    </source>
</evidence>
<dbReference type="EMBL" id="CP028923">
    <property type="protein sequence ID" value="QCK16375.1"/>
    <property type="molecule type" value="Genomic_DNA"/>
</dbReference>
<evidence type="ECO:0000256" key="1">
    <source>
        <dbReference type="ARBA" id="ARBA00009497"/>
    </source>
</evidence>
<protein>
    <submittedName>
        <fullName evidence="4">DNA starvation/stationary phase protection protein</fullName>
    </submittedName>
</protein>
<evidence type="ECO:0000313" key="5">
    <source>
        <dbReference type="Proteomes" id="UP000298616"/>
    </source>
</evidence>
<dbReference type="RefSeq" id="WP_137091964.1">
    <property type="nucleotide sequence ID" value="NZ_CP028923.1"/>
</dbReference>
<evidence type="ECO:0000256" key="2">
    <source>
        <dbReference type="RuleBase" id="RU003875"/>
    </source>
</evidence>
<organism evidence="4 5">
    <name type="scientific">Mangrovivirga cuniculi</name>
    <dbReference type="NCBI Taxonomy" id="2715131"/>
    <lineage>
        <taxon>Bacteria</taxon>
        <taxon>Pseudomonadati</taxon>
        <taxon>Bacteroidota</taxon>
        <taxon>Cytophagia</taxon>
        <taxon>Cytophagales</taxon>
        <taxon>Mangrovivirgaceae</taxon>
        <taxon>Mangrovivirga</taxon>
    </lineage>
</organism>
<dbReference type="InterPro" id="IPR008331">
    <property type="entry name" value="Ferritin_DPS_dom"/>
</dbReference>
<feature type="domain" description="Ferritin/DPS" evidence="3">
    <location>
        <begin position="21"/>
        <end position="157"/>
    </location>
</feature>
<dbReference type="InterPro" id="IPR009078">
    <property type="entry name" value="Ferritin-like_SF"/>
</dbReference>
<dbReference type="PRINTS" id="PR01346">
    <property type="entry name" value="HELNAPAPROT"/>
</dbReference>
<dbReference type="GO" id="GO:0016722">
    <property type="term" value="F:oxidoreductase activity, acting on metal ions"/>
    <property type="evidence" value="ECO:0007669"/>
    <property type="project" value="InterPro"/>
</dbReference>
<dbReference type="KEGG" id="fpf:DCC35_17355"/>
<comment type="similarity">
    <text evidence="1 2">Belongs to the Dps family.</text>
</comment>
<dbReference type="Gene3D" id="1.20.1260.10">
    <property type="match status" value="1"/>
</dbReference>
<dbReference type="InterPro" id="IPR023188">
    <property type="entry name" value="DPS_DNA-bd_CS"/>
</dbReference>
<dbReference type="GO" id="GO:0008199">
    <property type="term" value="F:ferric iron binding"/>
    <property type="evidence" value="ECO:0007669"/>
    <property type="project" value="InterPro"/>
</dbReference>